<evidence type="ECO:0008006" key="3">
    <source>
        <dbReference type="Google" id="ProtNLM"/>
    </source>
</evidence>
<dbReference type="Proteomes" id="UP000316096">
    <property type="component" value="Unassembled WGS sequence"/>
</dbReference>
<name>A0A543CTY8_9ACTN</name>
<keyword evidence="2" id="KW-1185">Reference proteome</keyword>
<evidence type="ECO:0000313" key="1">
    <source>
        <dbReference type="EMBL" id="TQM00565.1"/>
    </source>
</evidence>
<dbReference type="OrthoDB" id="9790469at2"/>
<dbReference type="PANTHER" id="PTHR39338">
    <property type="entry name" value="BLL5662 PROTEIN-RELATED"/>
    <property type="match status" value="1"/>
</dbReference>
<protein>
    <recommendedName>
        <fullName evidence="3">VWFA domain-containing protein</fullName>
    </recommendedName>
</protein>
<dbReference type="CDD" id="cd00198">
    <property type="entry name" value="vWFA"/>
    <property type="match status" value="1"/>
</dbReference>
<dbReference type="InterPro" id="IPR008912">
    <property type="entry name" value="Uncharacterised_CoxE"/>
</dbReference>
<dbReference type="SUPFAM" id="SSF53300">
    <property type="entry name" value="vWA-like"/>
    <property type="match status" value="1"/>
</dbReference>
<dbReference type="RefSeq" id="WP_141960214.1">
    <property type="nucleotide sequence ID" value="NZ_VFOZ01000001.1"/>
</dbReference>
<dbReference type="Gene3D" id="3.40.50.410">
    <property type="entry name" value="von Willebrand factor, type A domain"/>
    <property type="match status" value="1"/>
</dbReference>
<accession>A0A543CTY8</accession>
<reference evidence="1 2" key="1">
    <citation type="submission" date="2019-06" db="EMBL/GenBank/DDBJ databases">
        <title>Sequencing the genomes of 1000 actinobacteria strains.</title>
        <authorList>
            <person name="Klenk H.-P."/>
        </authorList>
    </citation>
    <scope>NUCLEOTIDE SEQUENCE [LARGE SCALE GENOMIC DNA]</scope>
    <source>
        <strain evidence="1 2">DSM 102200</strain>
    </source>
</reference>
<dbReference type="PANTHER" id="PTHR39338:SF6">
    <property type="entry name" value="BLL5662 PROTEIN"/>
    <property type="match status" value="1"/>
</dbReference>
<organism evidence="1 2">
    <name type="scientific">Actinoallomurus bryophytorum</name>
    <dbReference type="NCBI Taxonomy" id="1490222"/>
    <lineage>
        <taxon>Bacteria</taxon>
        <taxon>Bacillati</taxon>
        <taxon>Actinomycetota</taxon>
        <taxon>Actinomycetes</taxon>
        <taxon>Streptosporangiales</taxon>
        <taxon>Thermomonosporaceae</taxon>
        <taxon>Actinoallomurus</taxon>
    </lineage>
</organism>
<dbReference type="EMBL" id="VFOZ01000001">
    <property type="protein sequence ID" value="TQM00565.1"/>
    <property type="molecule type" value="Genomic_DNA"/>
</dbReference>
<sequence length="377" mass="42094">MPEDPAYVRLLVGFARELRGAGLPVGSGDVLTYCAAMSPLDPTDLLDLYWAGRTTLVIGRDQIPAYDRVFRRYFLADGEEEPAPPVPFSLKSRAEARATLQVPQTEPGQPGGDEEETRLGLVASDAATLRTKSFTACTPEELAAVRRIIKTIALTPPRRRTRRSVTAPSGRAPDLRRTVRETLRMHGEPAELFWRRRRLRLRPLTLILDISGSMAGYSRNLLQFAYSTTRTSARVEVFCFGTRLTRITRELRRRRPDDALERTAQAVVDWEGGTRIGESLDAFVRDWGRRGVCRGGIVVICSDGLDRGDPDVLATAMDRLSRLCHRVVWLNPHKGNNVNFRPNTLGMMVAAPHIDVLLSGHDLRSLEEFAALLPELT</sequence>
<evidence type="ECO:0000313" key="2">
    <source>
        <dbReference type="Proteomes" id="UP000316096"/>
    </source>
</evidence>
<dbReference type="InterPro" id="IPR011195">
    <property type="entry name" value="UCP010256"/>
</dbReference>
<dbReference type="AlphaFoldDB" id="A0A543CTY8"/>
<dbReference type="PIRSF" id="PIRSF010256">
    <property type="entry name" value="CoxE_vWa"/>
    <property type="match status" value="1"/>
</dbReference>
<gene>
    <name evidence="1" type="ORF">FB559_6280</name>
</gene>
<dbReference type="Pfam" id="PF05762">
    <property type="entry name" value="VWA_CoxE"/>
    <property type="match status" value="1"/>
</dbReference>
<dbReference type="InterPro" id="IPR036465">
    <property type="entry name" value="vWFA_dom_sf"/>
</dbReference>
<proteinExistence type="predicted"/>
<comment type="caution">
    <text evidence="1">The sequence shown here is derived from an EMBL/GenBank/DDBJ whole genome shotgun (WGS) entry which is preliminary data.</text>
</comment>